<dbReference type="Proteomes" id="UP001158576">
    <property type="component" value="Chromosome PAR"/>
</dbReference>
<feature type="transmembrane region" description="Helical" evidence="1">
    <location>
        <begin position="618"/>
        <end position="639"/>
    </location>
</feature>
<evidence type="ECO:0000256" key="2">
    <source>
        <dbReference type="SAM" id="SignalP"/>
    </source>
</evidence>
<keyword evidence="1" id="KW-0812">Transmembrane</keyword>
<keyword evidence="2" id="KW-0732">Signal</keyword>
<dbReference type="PANTHER" id="PTHR11161">
    <property type="entry name" value="O-ACYLTRANSFERASE"/>
    <property type="match status" value="1"/>
</dbReference>
<keyword evidence="1" id="KW-1133">Transmembrane helix</keyword>
<evidence type="ECO:0000256" key="1">
    <source>
        <dbReference type="SAM" id="Phobius"/>
    </source>
</evidence>
<sequence>MRNLFLLLFSTFFADDLKDFIEKVANYEDHQSSYLSPLKAKTYLPNLADLETEDVEEKPKLIEPANDLADEWKCSLAEGWKERIEKWYVFLESGFSDYHSNLLKTGLLDKEKCLTALDHFERDLSGDHVLILGKGGNLYQIGNFLAKYSGKQLFPFYTGKPTQCYFAEKRDKSGEILYSGAYGWQIEYGGIEILRNIVGYGVKDFRACGAECDAKGQLYNFTETDEEYANCRAANCGLYGQTGRLGLCYPAQCSPVELLLARDEINDDQLFSMFMSILGNYHNDFLMMNHASPDDAWVQRSAEVGWVEIPSGALGIWFATSIFPLLGARGISQQSLNIYGAGCVNNNVWLRSLFFVQGFYEEGASCLPHIWYLGAEFWYNLLFPFQAVLYGFHKALGITLTVLLSCASIGWAWSRSVDQDAMPYQQQKLPYDWPTGLDEDFYLTPWSRYHAYGVGVLFGWLILAERKGNGFKSFVNKRKIIGYSIVALLWALSLFLLYFTVYGFSDICFQVDMDKYHELRIDLYYDHHQKWDVVSGCFSSPGSVHFWNATHRAIWAFALGLLIFLCDCGFGSFINSFLAFEGWNILAKLSFGVYIFHYNVIVLYQASVMEYFYVDEYWVTWMFLHITALTTAISAFTYAPKVDDLSEFLKHINLLVLEVIHSISNLKGTSDEYGEKEDTYYACWPTGLDEDFYLTPWSRYHAYGVGVLFGWLILAERKGNGFKSFVNKRKIIGYSIVALLWALSLFLLYFTVYGFSDICFQVDMDKYHELKIDLYYDHHQKWDVVSGCFSSPGSVHFWNATHRAIWAFALGLLIFLCDCGFGSFINSFLAFEGWNILAKLSFGVYIFHYNVIVLYQASVMEYFYVDEYWVTWMFLHITALTTAISAFTYVTYEVPLAKLWGLVVSKIQPRKKEINEENVEKIK</sequence>
<dbReference type="InterPro" id="IPR052728">
    <property type="entry name" value="O2_lipid_transport_reg"/>
</dbReference>
<feature type="transmembrane region" description="Helical" evidence="1">
    <location>
        <begin position="869"/>
        <end position="892"/>
    </location>
</feature>
<feature type="chain" id="PRO_5046026415" evidence="2">
    <location>
        <begin position="17"/>
        <end position="923"/>
    </location>
</feature>
<feature type="transmembrane region" description="Helical" evidence="1">
    <location>
        <begin position="480"/>
        <end position="504"/>
    </location>
</feature>
<reference evidence="3 4" key="1">
    <citation type="submission" date="2021-04" db="EMBL/GenBank/DDBJ databases">
        <authorList>
            <person name="Bliznina A."/>
        </authorList>
    </citation>
    <scope>NUCLEOTIDE SEQUENCE [LARGE SCALE GENOMIC DNA]</scope>
</reference>
<proteinExistence type="predicted"/>
<feature type="signal peptide" evidence="2">
    <location>
        <begin position="1"/>
        <end position="16"/>
    </location>
</feature>
<gene>
    <name evidence="3" type="ORF">OKIOD_LOCUS623</name>
</gene>
<feature type="transmembrane region" description="Helical" evidence="1">
    <location>
        <begin position="585"/>
        <end position="606"/>
    </location>
</feature>
<name>A0ABN7RJW1_OIKDI</name>
<feature type="transmembrane region" description="Helical" evidence="1">
    <location>
        <begin position="731"/>
        <end position="755"/>
    </location>
</feature>
<protein>
    <submittedName>
        <fullName evidence="3">Oidioi.mRNA.OKI2018_I69.PAR.g9065.t1.cds</fullName>
    </submittedName>
</protein>
<feature type="transmembrane region" description="Helical" evidence="1">
    <location>
        <begin position="804"/>
        <end position="829"/>
    </location>
</feature>
<evidence type="ECO:0000313" key="4">
    <source>
        <dbReference type="Proteomes" id="UP001158576"/>
    </source>
</evidence>
<feature type="transmembrane region" description="Helical" evidence="1">
    <location>
        <begin position="553"/>
        <end position="578"/>
    </location>
</feature>
<keyword evidence="1" id="KW-0472">Membrane</keyword>
<accession>A0ABN7RJW1</accession>
<feature type="transmembrane region" description="Helical" evidence="1">
    <location>
        <begin position="836"/>
        <end position="857"/>
    </location>
</feature>
<dbReference type="EMBL" id="OU015568">
    <property type="protein sequence ID" value="CAG5078715.1"/>
    <property type="molecule type" value="Genomic_DNA"/>
</dbReference>
<organism evidence="3 4">
    <name type="scientific">Oikopleura dioica</name>
    <name type="common">Tunicate</name>
    <dbReference type="NCBI Taxonomy" id="34765"/>
    <lineage>
        <taxon>Eukaryota</taxon>
        <taxon>Metazoa</taxon>
        <taxon>Chordata</taxon>
        <taxon>Tunicata</taxon>
        <taxon>Appendicularia</taxon>
        <taxon>Copelata</taxon>
        <taxon>Oikopleuridae</taxon>
        <taxon>Oikopleura</taxon>
    </lineage>
</organism>
<dbReference type="PANTHER" id="PTHR11161:SF0">
    <property type="entry name" value="O-ACYLTRANSFERASE LIKE PROTEIN"/>
    <property type="match status" value="1"/>
</dbReference>
<keyword evidence="4" id="KW-1185">Reference proteome</keyword>
<evidence type="ECO:0000313" key="3">
    <source>
        <dbReference type="EMBL" id="CAG5078715.1"/>
    </source>
</evidence>